<dbReference type="AlphaFoldDB" id="A8Q3P7"/>
<evidence type="ECO:0000259" key="1">
    <source>
        <dbReference type="Pfam" id="PF00248"/>
    </source>
</evidence>
<name>A8Q3P7_MALGO</name>
<dbReference type="GO" id="GO:0016491">
    <property type="term" value="F:oxidoreductase activity"/>
    <property type="evidence" value="ECO:0007669"/>
    <property type="project" value="InterPro"/>
</dbReference>
<dbReference type="InterPro" id="IPR036812">
    <property type="entry name" value="NAD(P)_OxRdtase_dom_sf"/>
</dbReference>
<dbReference type="Proteomes" id="UP000008837">
    <property type="component" value="Unassembled WGS sequence"/>
</dbReference>
<dbReference type="Gene3D" id="3.20.20.100">
    <property type="entry name" value="NADP-dependent oxidoreductase domain"/>
    <property type="match status" value="1"/>
</dbReference>
<dbReference type="Pfam" id="PF00248">
    <property type="entry name" value="Aldo_ket_red"/>
    <property type="match status" value="1"/>
</dbReference>
<comment type="caution">
    <text evidence="2">The sequence shown here is derived from an EMBL/GenBank/DDBJ whole genome shotgun (WGS) entry which is preliminary data.</text>
</comment>
<sequence>MSKESTRVPMESMPKILYGTAWKDARTTDLVYTAFKQGFRGVDTAAQRKHYREDLVGLGIQKACEDLRLQRSDIWIQTKFTPIKGQDPEGSIPYDPAANVADQVCSSFTNSLHNLHPGSDIPDIPSLIAKHAVRVKRNTEREEASLQDVYIDSYVLHSPLSTLQATLEAWAVMEALIDAGLVRYIGFSNVYDPEIFSVLFQQARIKPSVLQNRWHASTGHDVSLLSQLSPILSPNTFPAPVDLESPDPKGVIYQPFWTLTGNQRLLQSEPVAVLSAEKGLTPAQVVYAFVAQGMGLPGLSTCVLSGTKDYAHMKEAVQSVELEPWDDEELASLRREVYGE</sequence>
<dbReference type="EMBL" id="AAYY01000008">
    <property type="protein sequence ID" value="EDP43456.1"/>
    <property type="molecule type" value="Genomic_DNA"/>
</dbReference>
<protein>
    <recommendedName>
        <fullName evidence="1">NADP-dependent oxidoreductase domain-containing protein</fullName>
    </recommendedName>
</protein>
<dbReference type="OMA" id="FQSFWTL"/>
<accession>A8Q3P7</accession>
<feature type="domain" description="NADP-dependent oxidoreductase" evidence="1">
    <location>
        <begin position="24"/>
        <end position="216"/>
    </location>
</feature>
<dbReference type="KEGG" id="mgl:MGL_2466"/>
<dbReference type="RefSeq" id="XP_001730670.1">
    <property type="nucleotide sequence ID" value="XM_001730618.1"/>
</dbReference>
<keyword evidence="3" id="KW-1185">Reference proteome</keyword>
<evidence type="ECO:0000313" key="3">
    <source>
        <dbReference type="Proteomes" id="UP000008837"/>
    </source>
</evidence>
<gene>
    <name evidence="2" type="ORF">MGL_2466</name>
</gene>
<dbReference type="OrthoDB" id="5357513at2759"/>
<organism evidence="2 3">
    <name type="scientific">Malassezia globosa (strain ATCC MYA-4612 / CBS 7966)</name>
    <name type="common">Dandruff-associated fungus</name>
    <dbReference type="NCBI Taxonomy" id="425265"/>
    <lineage>
        <taxon>Eukaryota</taxon>
        <taxon>Fungi</taxon>
        <taxon>Dikarya</taxon>
        <taxon>Basidiomycota</taxon>
        <taxon>Ustilaginomycotina</taxon>
        <taxon>Malasseziomycetes</taxon>
        <taxon>Malasseziales</taxon>
        <taxon>Malasseziaceae</taxon>
        <taxon>Malassezia</taxon>
    </lineage>
</organism>
<dbReference type="GeneID" id="5854977"/>
<dbReference type="InParanoid" id="A8Q3P7"/>
<proteinExistence type="predicted"/>
<reference evidence="2 3" key="1">
    <citation type="journal article" date="2007" name="Proc. Natl. Acad. Sci. U.S.A.">
        <title>Dandruff-associated Malassezia genomes reveal convergent and divergent virulence traits shared with plant and human fungal pathogens.</title>
        <authorList>
            <person name="Xu J."/>
            <person name="Saunders C.W."/>
            <person name="Hu P."/>
            <person name="Grant R.A."/>
            <person name="Boekhout T."/>
            <person name="Kuramae E.E."/>
            <person name="Kronstad J.W."/>
            <person name="Deangelis Y.M."/>
            <person name="Reeder N.L."/>
            <person name="Johnstone K.R."/>
            <person name="Leland M."/>
            <person name="Fieno A.M."/>
            <person name="Begley W.M."/>
            <person name="Sun Y."/>
            <person name="Lacey M.P."/>
            <person name="Chaudhary T."/>
            <person name="Keough T."/>
            <person name="Chu L."/>
            <person name="Sears R."/>
            <person name="Yuan B."/>
            <person name="Dawson T.L.Jr."/>
        </authorList>
    </citation>
    <scope>NUCLEOTIDE SEQUENCE [LARGE SCALE GENOMIC DNA]</scope>
    <source>
        <strain evidence="3">ATCC MYA-4612 / CBS 7966</strain>
    </source>
</reference>
<dbReference type="InterPro" id="IPR023210">
    <property type="entry name" value="NADP_OxRdtase_dom"/>
</dbReference>
<dbReference type="STRING" id="425265.A8Q3P7"/>
<dbReference type="VEuPathDB" id="FungiDB:MGL_2466"/>
<dbReference type="SUPFAM" id="SSF51430">
    <property type="entry name" value="NAD(P)-linked oxidoreductase"/>
    <property type="match status" value="1"/>
</dbReference>
<evidence type="ECO:0000313" key="2">
    <source>
        <dbReference type="EMBL" id="EDP43456.1"/>
    </source>
</evidence>
<dbReference type="InterPro" id="IPR020471">
    <property type="entry name" value="AKR"/>
</dbReference>
<dbReference type="PANTHER" id="PTHR11732">
    <property type="entry name" value="ALDO/KETO REDUCTASE"/>
    <property type="match status" value="1"/>
</dbReference>